<gene>
    <name evidence="2" type="ORF">JNB71_07025</name>
</gene>
<organism evidence="2 3">
    <name type="scientific">Rhizobium herbae</name>
    <dbReference type="NCBI Taxonomy" id="508661"/>
    <lineage>
        <taxon>Bacteria</taxon>
        <taxon>Pseudomonadati</taxon>
        <taxon>Pseudomonadota</taxon>
        <taxon>Alphaproteobacteria</taxon>
        <taxon>Hyphomicrobiales</taxon>
        <taxon>Rhizobiaceae</taxon>
        <taxon>Rhizobium/Agrobacterium group</taxon>
        <taxon>Rhizobium</taxon>
    </lineage>
</organism>
<name>A0ABS7H747_9HYPH</name>
<feature type="compositionally biased region" description="Basic and acidic residues" evidence="1">
    <location>
        <begin position="1"/>
        <end position="20"/>
    </location>
</feature>
<dbReference type="Proteomes" id="UP000757604">
    <property type="component" value="Unassembled WGS sequence"/>
</dbReference>
<evidence type="ECO:0000313" key="3">
    <source>
        <dbReference type="Proteomes" id="UP000757604"/>
    </source>
</evidence>
<reference evidence="2 3" key="1">
    <citation type="journal article" date="2021" name="MBio">
        <title>Poor Competitiveness of Bradyrhizobium in Pigeon Pea Root Colonization in Indian Soils.</title>
        <authorList>
            <person name="Chalasani D."/>
            <person name="Basu A."/>
            <person name="Pullabhotla S.V.S.R.N."/>
            <person name="Jorrin B."/>
            <person name="Neal A.L."/>
            <person name="Poole P.S."/>
            <person name="Podile A.R."/>
            <person name="Tkacz A."/>
        </authorList>
    </citation>
    <scope>NUCLEOTIDE SEQUENCE [LARGE SCALE GENOMIC DNA]</scope>
    <source>
        <strain evidence="2 3">HU44</strain>
    </source>
</reference>
<evidence type="ECO:0008006" key="4">
    <source>
        <dbReference type="Google" id="ProtNLM"/>
    </source>
</evidence>
<feature type="compositionally biased region" description="Basic and acidic residues" evidence="1">
    <location>
        <begin position="57"/>
        <end position="75"/>
    </location>
</feature>
<protein>
    <recommendedName>
        <fullName evidence="4">DUF3606 domain-containing protein</fullName>
    </recommendedName>
</protein>
<dbReference type="RefSeq" id="WP_220371062.1">
    <property type="nucleotide sequence ID" value="NZ_JAEUAO010000001.1"/>
</dbReference>
<comment type="caution">
    <text evidence="2">The sequence shown here is derived from an EMBL/GenBank/DDBJ whole genome shotgun (WGS) entry which is preliminary data.</text>
</comment>
<accession>A0ABS7H747</accession>
<proteinExistence type="predicted"/>
<evidence type="ECO:0000256" key="1">
    <source>
        <dbReference type="SAM" id="MobiDB-lite"/>
    </source>
</evidence>
<keyword evidence="3" id="KW-1185">Reference proteome</keyword>
<feature type="region of interest" description="Disordered" evidence="1">
    <location>
        <begin position="1"/>
        <end position="75"/>
    </location>
</feature>
<evidence type="ECO:0000313" key="2">
    <source>
        <dbReference type="EMBL" id="MBW9063067.1"/>
    </source>
</evidence>
<sequence>MQSKKTHDQQVKTIESREKTANAGADFDAVADLKKSPAVRSASARGRNLKQGAAVQDEERSIVRGRNQESHHKKR</sequence>
<dbReference type="EMBL" id="JAEUAO010000001">
    <property type="protein sequence ID" value="MBW9063067.1"/>
    <property type="molecule type" value="Genomic_DNA"/>
</dbReference>